<sequence>MIDITTLFAWFVMTLLFCVIVVAIVALGSLPGRIAKQRHHPHSDAVNAASWIGLALGGVFWPLALVWAFMSFDKSSGAKADAGNSAAELASLRKQVEQLQAELRSHQGSGG</sequence>
<dbReference type="InterPro" id="IPR011223">
    <property type="entry name" value="UCP028770"/>
</dbReference>
<reference evidence="3" key="1">
    <citation type="submission" date="2021-11" db="EMBL/GenBank/DDBJ databases">
        <title>Genome sequence.</title>
        <authorList>
            <person name="Sun Q."/>
        </authorList>
    </citation>
    <scope>NUCLEOTIDE SEQUENCE</scope>
    <source>
        <strain evidence="3">JC732</strain>
    </source>
</reference>
<organism evidence="3 4">
    <name type="scientific">Blastopirellula sediminis</name>
    <dbReference type="NCBI Taxonomy" id="2894196"/>
    <lineage>
        <taxon>Bacteria</taxon>
        <taxon>Pseudomonadati</taxon>
        <taxon>Planctomycetota</taxon>
        <taxon>Planctomycetia</taxon>
        <taxon>Pirellulales</taxon>
        <taxon>Pirellulaceae</taxon>
        <taxon>Blastopirellula</taxon>
    </lineage>
</organism>
<keyword evidence="4" id="KW-1185">Reference proteome</keyword>
<name>A0A9X1ML48_9BACT</name>
<evidence type="ECO:0000256" key="2">
    <source>
        <dbReference type="SAM" id="Phobius"/>
    </source>
</evidence>
<dbReference type="AlphaFoldDB" id="A0A9X1ML48"/>
<dbReference type="RefSeq" id="WP_230217320.1">
    <property type="nucleotide sequence ID" value="NZ_JAJKFT010000004.1"/>
</dbReference>
<keyword evidence="2" id="KW-1133">Transmembrane helix</keyword>
<keyword evidence="1" id="KW-0175">Coiled coil</keyword>
<evidence type="ECO:0000313" key="4">
    <source>
        <dbReference type="Proteomes" id="UP001139103"/>
    </source>
</evidence>
<accession>A0A9X1ML48</accession>
<evidence type="ECO:0000256" key="1">
    <source>
        <dbReference type="SAM" id="Coils"/>
    </source>
</evidence>
<keyword evidence="2" id="KW-0472">Membrane</keyword>
<gene>
    <name evidence="3" type="ORF">LOC68_07500</name>
</gene>
<feature type="transmembrane region" description="Helical" evidence="2">
    <location>
        <begin position="7"/>
        <end position="28"/>
    </location>
</feature>
<dbReference type="Pfam" id="PF11742">
    <property type="entry name" value="DUF3302"/>
    <property type="match status" value="1"/>
</dbReference>
<feature type="transmembrane region" description="Helical" evidence="2">
    <location>
        <begin position="48"/>
        <end position="69"/>
    </location>
</feature>
<comment type="caution">
    <text evidence="3">The sequence shown here is derived from an EMBL/GenBank/DDBJ whole genome shotgun (WGS) entry which is preliminary data.</text>
</comment>
<dbReference type="PIRSF" id="PIRSF028770">
    <property type="entry name" value="UCP028770"/>
    <property type="match status" value="1"/>
</dbReference>
<dbReference type="Proteomes" id="UP001139103">
    <property type="component" value="Unassembled WGS sequence"/>
</dbReference>
<feature type="coiled-coil region" evidence="1">
    <location>
        <begin position="82"/>
        <end position="109"/>
    </location>
</feature>
<dbReference type="EMBL" id="JAJKFT010000004">
    <property type="protein sequence ID" value="MCC9628235.1"/>
    <property type="molecule type" value="Genomic_DNA"/>
</dbReference>
<keyword evidence="2" id="KW-0812">Transmembrane</keyword>
<evidence type="ECO:0000313" key="3">
    <source>
        <dbReference type="EMBL" id="MCC9628235.1"/>
    </source>
</evidence>
<protein>
    <submittedName>
        <fullName evidence="3">DUF3302 domain-containing protein</fullName>
    </submittedName>
</protein>
<proteinExistence type="predicted"/>